<keyword evidence="4" id="KW-0456">Lyase</keyword>
<dbReference type="Gene3D" id="3.40.50.720">
    <property type="entry name" value="NAD(P)-binding Rossmann-like Domain"/>
    <property type="match status" value="1"/>
</dbReference>
<dbReference type="GO" id="GO:0042351">
    <property type="term" value="P:'de novo' GDP-L-fucose biosynthetic process"/>
    <property type="evidence" value="ECO:0007669"/>
    <property type="project" value="TreeGrafter"/>
</dbReference>
<name>A0A0F8Z2P3_9ZZZZ</name>
<feature type="domain" description="NAD(P)-binding" evidence="5">
    <location>
        <begin position="181"/>
        <end position="255"/>
    </location>
</feature>
<dbReference type="InterPro" id="IPR006368">
    <property type="entry name" value="GDP_Man_deHydtase"/>
</dbReference>
<dbReference type="GO" id="GO:0008446">
    <property type="term" value="F:GDP-mannose 4,6-dehydratase activity"/>
    <property type="evidence" value="ECO:0007669"/>
    <property type="project" value="UniProtKB-EC"/>
</dbReference>
<evidence type="ECO:0000256" key="2">
    <source>
        <dbReference type="ARBA" id="ARBA00009263"/>
    </source>
</evidence>
<comment type="similarity">
    <text evidence="2">Belongs to the NAD(P)-dependent epimerase/dehydratase family. GDP-mannose 4,6-dehydratase subfamily.</text>
</comment>
<feature type="non-terminal residue" evidence="6">
    <location>
        <position position="256"/>
    </location>
</feature>
<dbReference type="InterPro" id="IPR036291">
    <property type="entry name" value="NAD(P)-bd_dom_sf"/>
</dbReference>
<dbReference type="InterPro" id="IPR016040">
    <property type="entry name" value="NAD(P)-bd_dom"/>
</dbReference>
<organism evidence="6">
    <name type="scientific">marine sediment metagenome</name>
    <dbReference type="NCBI Taxonomy" id="412755"/>
    <lineage>
        <taxon>unclassified sequences</taxon>
        <taxon>metagenomes</taxon>
        <taxon>ecological metagenomes</taxon>
    </lineage>
</organism>
<accession>A0A0F8Z2P3</accession>
<sequence length="256" mass="29541">MELAKRLYPNAIFKIKKEYKTEYGKCSMVMVNGMEMNQVALIRKMIYDNQSKHKKIPLRILNSSKRIQESFLNGYYICDGLKQDKCCYKFKSIKSNSPLLCQGLLFLITNITKQKYTINVFSQNGREYYQINFNSNRCIGKCGKHLLKNKFELKKNSVIDNDSNCYVYDIETHCGYLNAGVGTLVVGNSPVRGKQFVTRKIIRAACRIKLGLQKQLVLGNLDARRDWGHSSDYTKAMIMILEHDKPDDFVIATEDQ</sequence>
<evidence type="ECO:0000256" key="4">
    <source>
        <dbReference type="ARBA" id="ARBA00023239"/>
    </source>
</evidence>
<dbReference type="Gene3D" id="3.90.25.10">
    <property type="entry name" value="UDP-galactose 4-epimerase, domain 1"/>
    <property type="match status" value="1"/>
</dbReference>
<dbReference type="InterPro" id="IPR027434">
    <property type="entry name" value="Homing_endonucl"/>
</dbReference>
<evidence type="ECO:0000256" key="3">
    <source>
        <dbReference type="ARBA" id="ARBA00011989"/>
    </source>
</evidence>
<dbReference type="AlphaFoldDB" id="A0A0F8Z2P3"/>
<comment type="cofactor">
    <cofactor evidence="1">
        <name>NADP(+)</name>
        <dbReference type="ChEBI" id="CHEBI:58349"/>
    </cofactor>
</comment>
<dbReference type="EMBL" id="LAZR01050186">
    <property type="protein sequence ID" value="KKK87923.1"/>
    <property type="molecule type" value="Genomic_DNA"/>
</dbReference>
<evidence type="ECO:0000259" key="5">
    <source>
        <dbReference type="Pfam" id="PF16363"/>
    </source>
</evidence>
<dbReference type="Pfam" id="PF16363">
    <property type="entry name" value="GDP_Man_Dehyd"/>
    <property type="match status" value="1"/>
</dbReference>
<gene>
    <name evidence="6" type="ORF">LCGC14_2748360</name>
</gene>
<evidence type="ECO:0000313" key="6">
    <source>
        <dbReference type="EMBL" id="KKK87923.1"/>
    </source>
</evidence>
<dbReference type="Gene3D" id="3.10.28.10">
    <property type="entry name" value="Homing endonucleases"/>
    <property type="match status" value="1"/>
</dbReference>
<dbReference type="PANTHER" id="PTHR43715">
    <property type="entry name" value="GDP-MANNOSE 4,6-DEHYDRATASE"/>
    <property type="match status" value="1"/>
</dbReference>
<comment type="caution">
    <text evidence="6">The sequence shown here is derived from an EMBL/GenBank/DDBJ whole genome shotgun (WGS) entry which is preliminary data.</text>
</comment>
<reference evidence="6" key="1">
    <citation type="journal article" date="2015" name="Nature">
        <title>Complex archaea that bridge the gap between prokaryotes and eukaryotes.</title>
        <authorList>
            <person name="Spang A."/>
            <person name="Saw J.H."/>
            <person name="Jorgensen S.L."/>
            <person name="Zaremba-Niedzwiedzka K."/>
            <person name="Martijn J."/>
            <person name="Lind A.E."/>
            <person name="van Eijk R."/>
            <person name="Schleper C."/>
            <person name="Guy L."/>
            <person name="Ettema T.J."/>
        </authorList>
    </citation>
    <scope>NUCLEOTIDE SEQUENCE</scope>
</reference>
<dbReference type="SUPFAM" id="SSF51735">
    <property type="entry name" value="NAD(P)-binding Rossmann-fold domains"/>
    <property type="match status" value="1"/>
</dbReference>
<proteinExistence type="inferred from homology"/>
<protein>
    <recommendedName>
        <fullName evidence="3">GDP-mannose 4,6-dehydratase</fullName>
        <ecNumber evidence="3">4.2.1.47</ecNumber>
    </recommendedName>
</protein>
<dbReference type="EC" id="4.2.1.47" evidence="3"/>
<evidence type="ECO:0000256" key="1">
    <source>
        <dbReference type="ARBA" id="ARBA00001937"/>
    </source>
</evidence>
<dbReference type="PANTHER" id="PTHR43715:SF1">
    <property type="entry name" value="GDP-MANNOSE 4,6 DEHYDRATASE"/>
    <property type="match status" value="1"/>
</dbReference>